<dbReference type="PANTHER" id="PTHR38436:SF1">
    <property type="entry name" value="ESTER CYCLASE"/>
    <property type="match status" value="1"/>
</dbReference>
<dbReference type="EMBL" id="BMJD01000036">
    <property type="protein sequence ID" value="GGB54134.1"/>
    <property type="molecule type" value="Genomic_DNA"/>
</dbReference>
<evidence type="ECO:0008006" key="3">
    <source>
        <dbReference type="Google" id="ProtNLM"/>
    </source>
</evidence>
<dbReference type="GO" id="GO:0030638">
    <property type="term" value="P:polyketide metabolic process"/>
    <property type="evidence" value="ECO:0007669"/>
    <property type="project" value="InterPro"/>
</dbReference>
<reference evidence="1" key="1">
    <citation type="journal article" date="2014" name="Int. J. Syst. Evol. Microbiol.">
        <title>Complete genome sequence of Corynebacterium casei LMG S-19264T (=DSM 44701T), isolated from a smear-ripened cheese.</title>
        <authorList>
            <consortium name="US DOE Joint Genome Institute (JGI-PGF)"/>
            <person name="Walter F."/>
            <person name="Albersmeier A."/>
            <person name="Kalinowski J."/>
            <person name="Ruckert C."/>
        </authorList>
    </citation>
    <scope>NUCLEOTIDE SEQUENCE</scope>
    <source>
        <strain evidence="1">CGMCC 1.15454</strain>
    </source>
</reference>
<organism evidence="1 2">
    <name type="scientific">Lentibacillus populi</name>
    <dbReference type="NCBI Taxonomy" id="1827502"/>
    <lineage>
        <taxon>Bacteria</taxon>
        <taxon>Bacillati</taxon>
        <taxon>Bacillota</taxon>
        <taxon>Bacilli</taxon>
        <taxon>Bacillales</taxon>
        <taxon>Bacillaceae</taxon>
        <taxon>Lentibacillus</taxon>
    </lineage>
</organism>
<proteinExistence type="predicted"/>
<evidence type="ECO:0000313" key="1">
    <source>
        <dbReference type="EMBL" id="GGB54134.1"/>
    </source>
</evidence>
<name>A0A9W5U0I1_9BACI</name>
<reference evidence="1" key="2">
    <citation type="submission" date="2020-09" db="EMBL/GenBank/DDBJ databases">
        <authorList>
            <person name="Sun Q."/>
            <person name="Zhou Y."/>
        </authorList>
    </citation>
    <scope>NUCLEOTIDE SEQUENCE</scope>
    <source>
        <strain evidence="1">CGMCC 1.15454</strain>
    </source>
</reference>
<dbReference type="Pfam" id="PF07366">
    <property type="entry name" value="SnoaL"/>
    <property type="match status" value="1"/>
</dbReference>
<dbReference type="Gene3D" id="3.10.450.50">
    <property type="match status" value="1"/>
</dbReference>
<dbReference type="InterPro" id="IPR032710">
    <property type="entry name" value="NTF2-like_dom_sf"/>
</dbReference>
<dbReference type="InterPro" id="IPR009959">
    <property type="entry name" value="Cyclase_SnoaL-like"/>
</dbReference>
<dbReference type="Proteomes" id="UP000621492">
    <property type="component" value="Unassembled WGS sequence"/>
</dbReference>
<dbReference type="SUPFAM" id="SSF54427">
    <property type="entry name" value="NTF2-like"/>
    <property type="match status" value="1"/>
</dbReference>
<protein>
    <recommendedName>
        <fullName evidence="3">Polyketide cyclase</fullName>
    </recommendedName>
</protein>
<comment type="caution">
    <text evidence="1">The sequence shown here is derived from an EMBL/GenBank/DDBJ whole genome shotgun (WGS) entry which is preliminary data.</text>
</comment>
<dbReference type="AlphaFoldDB" id="A0A9W5U0I1"/>
<dbReference type="PANTHER" id="PTHR38436">
    <property type="entry name" value="POLYKETIDE CYCLASE SNOAL-LIKE DOMAIN"/>
    <property type="match status" value="1"/>
</dbReference>
<sequence length="186" mass="21047">MRFAGEFDPQYMHLDEAKANQGRRKEGIPREILNTVYNRTEEVFGLTVLNGKQVYKLWVKAWNGDVSILNEVTSPNCTVHQARLDKKDSEARKGVEALKEMITNGRAIFNDVKMSIEVGPIEENAYVSARWKLTGTYNGEMPGAKANAGEVISFHGMDIFSLEEGKIKDYWVSCDDVHFLQQLGML</sequence>
<accession>A0A9W5U0I1</accession>
<gene>
    <name evidence="1" type="ORF">GCM10011409_34720</name>
</gene>
<evidence type="ECO:0000313" key="2">
    <source>
        <dbReference type="Proteomes" id="UP000621492"/>
    </source>
</evidence>
<keyword evidence="2" id="KW-1185">Reference proteome</keyword>